<sequence>MKSPIKTALAVVTALAALAPAVGASYAKVQPDDTSSSVSTGPAADYPVVIGEPYVIDGVTYTPIDTMNYDQVGYVTEDAPGAPGITGAHRILPLPSYVEVTSLDSGRTILVRLERRGPMTGDGLVALSAPALAQLGVVAGAPIRMRRVNPPEDHRADLRAGNEAPLRMNTPAGLLEVLRRRLPEQGAAPLGDPRQAIISGKEPTDSIVTAIDPTSEAVMTSERTEPADVEPAAVAAPMTPGAELAEEGEGAAEPAQPSSPPTAEGGYVVQLGAFAIRANAEKLAREVDGSIATSGRFSLVRVGPFTSRGQVEQALAKLRARGYSDALIHSLD</sequence>
<dbReference type="EMBL" id="JAIGNQ010000003">
    <property type="protein sequence ID" value="MBX7489233.1"/>
    <property type="molecule type" value="Genomic_DNA"/>
</dbReference>
<dbReference type="InterPro" id="IPR007730">
    <property type="entry name" value="SPOR-like_dom"/>
</dbReference>
<keyword evidence="2" id="KW-0732">Signal</keyword>
<keyword evidence="5" id="KW-1185">Reference proteome</keyword>
<evidence type="ECO:0000256" key="1">
    <source>
        <dbReference type="SAM" id="MobiDB-lite"/>
    </source>
</evidence>
<feature type="domain" description="SPOR" evidence="3">
    <location>
        <begin position="261"/>
        <end position="332"/>
    </location>
</feature>
<dbReference type="Proteomes" id="UP000776651">
    <property type="component" value="Unassembled WGS sequence"/>
</dbReference>
<evidence type="ECO:0000256" key="2">
    <source>
        <dbReference type="SAM" id="SignalP"/>
    </source>
</evidence>
<dbReference type="PROSITE" id="PS51724">
    <property type="entry name" value="SPOR"/>
    <property type="match status" value="1"/>
</dbReference>
<feature type="region of interest" description="Disordered" evidence="1">
    <location>
        <begin position="241"/>
        <end position="264"/>
    </location>
</feature>
<protein>
    <submittedName>
        <fullName evidence="4">SPOR domain-containing protein</fullName>
    </submittedName>
</protein>
<dbReference type="InterPro" id="IPR036908">
    <property type="entry name" value="RlpA-like_sf"/>
</dbReference>
<dbReference type="SUPFAM" id="SSF110997">
    <property type="entry name" value="Sporulation related repeat"/>
    <property type="match status" value="1"/>
</dbReference>
<name>A0ABS7JHV0_9SPHN</name>
<organism evidence="4 5">
    <name type="scientific">Qipengyuania pacifica</name>
    <dbReference type="NCBI Taxonomy" id="2860199"/>
    <lineage>
        <taxon>Bacteria</taxon>
        <taxon>Pseudomonadati</taxon>
        <taxon>Pseudomonadota</taxon>
        <taxon>Alphaproteobacteria</taxon>
        <taxon>Sphingomonadales</taxon>
        <taxon>Erythrobacteraceae</taxon>
        <taxon>Qipengyuania</taxon>
    </lineage>
</organism>
<accession>A0ABS7JHV0</accession>
<dbReference type="Gene3D" id="3.30.70.1070">
    <property type="entry name" value="Sporulation related repeat"/>
    <property type="match status" value="1"/>
</dbReference>
<dbReference type="Gene3D" id="2.40.40.10">
    <property type="entry name" value="RlpA-like domain"/>
    <property type="match status" value="1"/>
</dbReference>
<evidence type="ECO:0000313" key="4">
    <source>
        <dbReference type="EMBL" id="MBX7489233.1"/>
    </source>
</evidence>
<gene>
    <name evidence="4" type="ORF">K3177_11975</name>
</gene>
<reference evidence="4 5" key="1">
    <citation type="submission" date="2021-08" db="EMBL/GenBank/DDBJ databases">
        <title>Comparative Genomics Analysis of the Genus Qipengyuania Reveals Extensive Genetic Diversity and Metabolic Versatility, Including the Description of Fifteen Novel Species.</title>
        <authorList>
            <person name="Liu Y."/>
        </authorList>
    </citation>
    <scope>NUCLEOTIDE SEQUENCE [LARGE SCALE GENOMIC DNA]</scope>
    <source>
        <strain evidence="4 5">GH25</strain>
    </source>
</reference>
<evidence type="ECO:0000313" key="5">
    <source>
        <dbReference type="Proteomes" id="UP000776651"/>
    </source>
</evidence>
<dbReference type="PANTHER" id="PTHR34183">
    <property type="entry name" value="ENDOLYTIC PEPTIDOGLYCAN TRANSGLYCOSYLASE RLPA"/>
    <property type="match status" value="1"/>
</dbReference>
<dbReference type="RefSeq" id="WP_221598428.1">
    <property type="nucleotide sequence ID" value="NZ_JAIGNQ010000003.1"/>
</dbReference>
<feature type="signal peptide" evidence="2">
    <location>
        <begin position="1"/>
        <end position="24"/>
    </location>
</feature>
<comment type="caution">
    <text evidence="4">The sequence shown here is derived from an EMBL/GenBank/DDBJ whole genome shotgun (WGS) entry which is preliminary data.</text>
</comment>
<dbReference type="InterPro" id="IPR036680">
    <property type="entry name" value="SPOR-like_sf"/>
</dbReference>
<dbReference type="Pfam" id="PF05036">
    <property type="entry name" value="SPOR"/>
    <property type="match status" value="1"/>
</dbReference>
<feature type="chain" id="PRO_5045639957" evidence="2">
    <location>
        <begin position="25"/>
        <end position="332"/>
    </location>
</feature>
<evidence type="ECO:0000259" key="3">
    <source>
        <dbReference type="PROSITE" id="PS51724"/>
    </source>
</evidence>
<dbReference type="PANTHER" id="PTHR34183:SF1">
    <property type="entry name" value="ENDOLYTIC PEPTIDOGLYCAN TRANSGLYCOSYLASE RLPA"/>
    <property type="match status" value="1"/>
</dbReference>
<proteinExistence type="predicted"/>